<evidence type="ECO:0000256" key="7">
    <source>
        <dbReference type="ARBA" id="ARBA00033711"/>
    </source>
</evidence>
<evidence type="ECO:0000256" key="6">
    <source>
        <dbReference type="ARBA" id="ARBA00022842"/>
    </source>
</evidence>
<evidence type="ECO:0000256" key="3">
    <source>
        <dbReference type="ARBA" id="ARBA00012953"/>
    </source>
</evidence>
<dbReference type="Pfam" id="PF04029">
    <property type="entry name" value="2-ph_phosp"/>
    <property type="match status" value="1"/>
</dbReference>
<evidence type="ECO:0000256" key="1">
    <source>
        <dbReference type="ARBA" id="ARBA00001946"/>
    </source>
</evidence>
<comment type="similarity">
    <text evidence="2">Belongs to the ComB family.</text>
</comment>
<gene>
    <name evidence="8" type="ORF">K3F53_10065</name>
    <name evidence="9" type="ORF">SAMN04489735_100547</name>
</gene>
<keyword evidence="11" id="KW-1185">Reference proteome</keyword>
<accession>A0A1G7Y1I3</accession>
<evidence type="ECO:0000313" key="11">
    <source>
        <dbReference type="Proteomes" id="UP000826616"/>
    </source>
</evidence>
<comment type="cofactor">
    <cofactor evidence="1">
        <name>Mg(2+)</name>
        <dbReference type="ChEBI" id="CHEBI:18420"/>
    </cofactor>
</comment>
<dbReference type="Proteomes" id="UP000198956">
    <property type="component" value="Unassembled WGS sequence"/>
</dbReference>
<evidence type="ECO:0000256" key="5">
    <source>
        <dbReference type="ARBA" id="ARBA00022801"/>
    </source>
</evidence>
<dbReference type="AlphaFoldDB" id="A0A1G7Y1I3"/>
<dbReference type="GO" id="GO:0050532">
    <property type="term" value="F:2-phosphosulfolactate phosphatase activity"/>
    <property type="evidence" value="ECO:0007669"/>
    <property type="project" value="UniProtKB-EC"/>
</dbReference>
<dbReference type="EC" id="3.1.3.71" evidence="3"/>
<proteinExistence type="inferred from homology"/>
<dbReference type="FunFam" id="3.90.1560.10:FF:000001">
    <property type="entry name" value="Probable 2-phosphosulfolactate phosphatase"/>
    <property type="match status" value="1"/>
</dbReference>
<protein>
    <recommendedName>
        <fullName evidence="4">Probable 2-phosphosulfolactate phosphatase</fullName>
        <ecNumber evidence="3">3.1.3.71</ecNumber>
    </recommendedName>
</protein>
<evidence type="ECO:0000313" key="8">
    <source>
        <dbReference type="EMBL" id="QYY41299.1"/>
    </source>
</evidence>
<evidence type="ECO:0000256" key="4">
    <source>
        <dbReference type="ARBA" id="ARBA00021948"/>
    </source>
</evidence>
<keyword evidence="6" id="KW-0460">Magnesium</keyword>
<sequence>MEIQTVQTVAAIRPEQMAGRTVIVIDVLRASSTIVTAFNCGFASVIPVETSEQAYALRSSDTVLAGERHCKKIADFDYNNSPAAVRAGKHTGKHLVLTTTNGTRAIQKTKKAKHVLIGCFLNALACIEEALNKNCNITLYCAGTRGEFALEDGLAAGLMVHLAKKRAAAIHTCDVSEALEACYLQMAPQLPERLLTTTTGRRLVQHQYTEDILYCGQIDLLKIVPIVREKRILSSVSS</sequence>
<dbReference type="GO" id="GO:0000287">
    <property type="term" value="F:magnesium ion binding"/>
    <property type="evidence" value="ECO:0007669"/>
    <property type="project" value="InterPro"/>
</dbReference>
<name>A0A1G7Y1I3_ANETH</name>
<dbReference type="EMBL" id="CP080764">
    <property type="protein sequence ID" value="QYY41299.1"/>
    <property type="molecule type" value="Genomic_DNA"/>
</dbReference>
<dbReference type="PANTHER" id="PTHR37311:SF1">
    <property type="entry name" value="2-PHOSPHOSULFOLACTATE PHOSPHATASE-RELATED"/>
    <property type="match status" value="1"/>
</dbReference>
<reference evidence="8 11" key="2">
    <citation type="submission" date="2021-08" db="EMBL/GenBank/DDBJ databases">
        <title>Complete genome sequence of the strain Aneurinibacillus thermoaerophilus CCM 8960.</title>
        <authorList>
            <person name="Musilova J."/>
            <person name="Kourilova X."/>
            <person name="Pernicova I."/>
            <person name="Bezdicek M."/>
            <person name="Lengerova M."/>
            <person name="Obruca S."/>
            <person name="Sedlar K."/>
        </authorList>
    </citation>
    <scope>NUCLEOTIDE SEQUENCE [LARGE SCALE GENOMIC DNA]</scope>
    <source>
        <strain evidence="8 11">CCM 8960</strain>
    </source>
</reference>
<dbReference type="InterPro" id="IPR036702">
    <property type="entry name" value="ComB-like_sf"/>
</dbReference>
<organism evidence="9 10">
    <name type="scientific">Aneurinibacillus thermoaerophilus</name>
    <dbReference type="NCBI Taxonomy" id="143495"/>
    <lineage>
        <taxon>Bacteria</taxon>
        <taxon>Bacillati</taxon>
        <taxon>Bacillota</taxon>
        <taxon>Bacilli</taxon>
        <taxon>Bacillales</taxon>
        <taxon>Paenibacillaceae</taxon>
        <taxon>Aneurinibacillus group</taxon>
        <taxon>Aneurinibacillus</taxon>
    </lineage>
</organism>
<dbReference type="GeneID" id="97141713"/>
<dbReference type="RefSeq" id="WP_057898720.1">
    <property type="nucleotide sequence ID" value="NZ_CP080764.1"/>
</dbReference>
<evidence type="ECO:0000313" key="9">
    <source>
        <dbReference type="EMBL" id="SDG89790.1"/>
    </source>
</evidence>
<dbReference type="PANTHER" id="PTHR37311">
    <property type="entry name" value="2-PHOSPHOSULFOLACTATE PHOSPHATASE-RELATED"/>
    <property type="match status" value="1"/>
</dbReference>
<dbReference type="EMBL" id="FNDE01000005">
    <property type="protein sequence ID" value="SDG89790.1"/>
    <property type="molecule type" value="Genomic_DNA"/>
</dbReference>
<dbReference type="Gene3D" id="3.90.1560.10">
    <property type="entry name" value="ComB-like"/>
    <property type="match status" value="1"/>
</dbReference>
<dbReference type="SUPFAM" id="SSF142823">
    <property type="entry name" value="ComB-like"/>
    <property type="match status" value="1"/>
</dbReference>
<evidence type="ECO:0000256" key="2">
    <source>
        <dbReference type="ARBA" id="ARBA00009997"/>
    </source>
</evidence>
<dbReference type="GO" id="GO:0050545">
    <property type="term" value="F:sulfopyruvate decarboxylase activity"/>
    <property type="evidence" value="ECO:0007669"/>
    <property type="project" value="TreeGrafter"/>
</dbReference>
<evidence type="ECO:0000313" key="10">
    <source>
        <dbReference type="Proteomes" id="UP000198956"/>
    </source>
</evidence>
<reference evidence="9 10" key="1">
    <citation type="submission" date="2016-10" db="EMBL/GenBank/DDBJ databases">
        <authorList>
            <person name="de Groot N.N."/>
        </authorList>
    </citation>
    <scope>NUCLEOTIDE SEQUENCE [LARGE SCALE GENOMIC DNA]</scope>
    <source>
        <strain evidence="9 10">L 420-91</strain>
    </source>
</reference>
<comment type="catalytic activity">
    <reaction evidence="7">
        <text>(2R)-O-phospho-3-sulfolactate + H2O = (2R)-3-sulfolactate + phosphate</text>
        <dbReference type="Rhea" id="RHEA:23416"/>
        <dbReference type="ChEBI" id="CHEBI:15377"/>
        <dbReference type="ChEBI" id="CHEBI:15597"/>
        <dbReference type="ChEBI" id="CHEBI:43474"/>
        <dbReference type="ChEBI" id="CHEBI:58738"/>
        <dbReference type="EC" id="3.1.3.71"/>
    </reaction>
</comment>
<keyword evidence="5" id="KW-0378">Hydrolase</keyword>
<dbReference type="Proteomes" id="UP000826616">
    <property type="component" value="Chromosome"/>
</dbReference>
<dbReference type="OrthoDB" id="4913at2"/>
<dbReference type="InterPro" id="IPR005238">
    <property type="entry name" value="ComB-like"/>
</dbReference>